<sequence length="381" mass="41766">MICRICQQRPPSIAGRFSRYRVWRQWLGLWILISGLTACYDDARPVTVEPKPVRPVKTMVVSSVKTTPVVTQVGDIEAYQQTLLGFRIAGRILERRFDVGDLVHQGAVLATLDPSNANNALKQANAELDNAKSAATLARRTLARMKKLLPNGAISRSRYDEAKSDWQAAASQLERAQAAVKDAQDNLQFTHLIAPQDGVISETNANPGQVVSAGQQVFKLAYNGQLDAVFEVPEQVLQTRIEDPQITVSLLSNPEIKTRAKLRDITPQADPYTRTYRVRVTLVDPPELMGLGAIVKGQLQLPTIDQVIVPKAALTRQGDQPAVYVVDGQSNALRLKLISVTRYSDDALYISSGLDAGDQVVIAGVNQLRPGLKVRLMQGGE</sequence>
<evidence type="ECO:0000259" key="5">
    <source>
        <dbReference type="Pfam" id="PF25917"/>
    </source>
</evidence>
<reference evidence="8 9" key="1">
    <citation type="submission" date="2016-12" db="EMBL/GenBank/DDBJ databases">
        <authorList>
            <person name="Song W.-J."/>
            <person name="Kurnit D.M."/>
        </authorList>
    </citation>
    <scope>NUCLEOTIDE SEQUENCE [LARGE SCALE GENOMIC DNA]</scope>
    <source>
        <strain evidence="8 9">ATCC 43942</strain>
    </source>
</reference>
<evidence type="ECO:0000259" key="4">
    <source>
        <dbReference type="Pfam" id="PF25876"/>
    </source>
</evidence>
<dbReference type="PANTHER" id="PTHR30469">
    <property type="entry name" value="MULTIDRUG RESISTANCE PROTEIN MDTA"/>
    <property type="match status" value="1"/>
</dbReference>
<evidence type="ECO:0000313" key="9">
    <source>
        <dbReference type="Proteomes" id="UP000196708"/>
    </source>
</evidence>
<feature type="domain" description="Multidrug resistance protein MdtA-like barrel-sandwich hybrid" evidence="5">
    <location>
        <begin position="87"/>
        <end position="218"/>
    </location>
</feature>
<organism evidence="8 9">
    <name type="scientific">Vibrio gazogenes</name>
    <dbReference type="NCBI Taxonomy" id="687"/>
    <lineage>
        <taxon>Bacteria</taxon>
        <taxon>Pseudomonadati</taxon>
        <taxon>Pseudomonadota</taxon>
        <taxon>Gammaproteobacteria</taxon>
        <taxon>Vibrionales</taxon>
        <taxon>Vibrionaceae</taxon>
        <taxon>Vibrio</taxon>
    </lineage>
</organism>
<evidence type="ECO:0000256" key="3">
    <source>
        <dbReference type="ARBA" id="ARBA00022448"/>
    </source>
</evidence>
<dbReference type="NCBIfam" id="TIGR01730">
    <property type="entry name" value="RND_mfp"/>
    <property type="match status" value="1"/>
</dbReference>
<dbReference type="OrthoDB" id="1185083at2"/>
<dbReference type="InterPro" id="IPR058627">
    <property type="entry name" value="MdtA-like_C"/>
</dbReference>
<protein>
    <submittedName>
        <fullName evidence="8">Uncharacterized protein</fullName>
    </submittedName>
</protein>
<evidence type="ECO:0000259" key="7">
    <source>
        <dbReference type="Pfam" id="PF25967"/>
    </source>
</evidence>
<feature type="domain" description="Multidrug resistance protein MdtA-like alpha-helical hairpin" evidence="4">
    <location>
        <begin position="121"/>
        <end position="190"/>
    </location>
</feature>
<dbReference type="AlphaFoldDB" id="A0A1Z2SJR8"/>
<comment type="similarity">
    <text evidence="2">Belongs to the membrane fusion protein (MFP) (TC 8.A.1) family.</text>
</comment>
<gene>
    <name evidence="8" type="ORF">BSQ33_16490</name>
</gene>
<dbReference type="Gene3D" id="2.40.30.170">
    <property type="match status" value="1"/>
</dbReference>
<dbReference type="InterPro" id="IPR006143">
    <property type="entry name" value="RND_pump_MFP"/>
</dbReference>
<proteinExistence type="inferred from homology"/>
<dbReference type="RefSeq" id="WP_088134692.1">
    <property type="nucleotide sequence ID" value="NZ_CP018836.1"/>
</dbReference>
<name>A0A1Z2SJR8_VIBGA</name>
<dbReference type="InterPro" id="IPR058792">
    <property type="entry name" value="Beta-barrel_RND_2"/>
</dbReference>
<evidence type="ECO:0000313" key="8">
    <source>
        <dbReference type="EMBL" id="ASA57375.1"/>
    </source>
</evidence>
<feature type="domain" description="Multidrug resistance protein MdtA-like C-terminal permuted SH3" evidence="7">
    <location>
        <begin position="307"/>
        <end position="366"/>
    </location>
</feature>
<evidence type="ECO:0000259" key="6">
    <source>
        <dbReference type="Pfam" id="PF25954"/>
    </source>
</evidence>
<accession>A0A1Z2SJR8</accession>
<dbReference type="Pfam" id="PF25967">
    <property type="entry name" value="RND-MFP_C"/>
    <property type="match status" value="1"/>
</dbReference>
<dbReference type="GO" id="GO:0015562">
    <property type="term" value="F:efflux transmembrane transporter activity"/>
    <property type="evidence" value="ECO:0007669"/>
    <property type="project" value="TreeGrafter"/>
</dbReference>
<comment type="subcellular location">
    <subcellularLocation>
        <location evidence="1">Cell envelope</location>
    </subcellularLocation>
</comment>
<dbReference type="InterPro" id="IPR058625">
    <property type="entry name" value="MdtA-like_BSH"/>
</dbReference>
<dbReference type="Gene3D" id="1.10.287.470">
    <property type="entry name" value="Helix hairpin bin"/>
    <property type="match status" value="1"/>
</dbReference>
<dbReference type="Proteomes" id="UP000196708">
    <property type="component" value="Chromosome 2"/>
</dbReference>
<dbReference type="Pfam" id="PF25876">
    <property type="entry name" value="HH_MFP_RND"/>
    <property type="match status" value="1"/>
</dbReference>
<dbReference type="Pfam" id="PF25954">
    <property type="entry name" value="Beta-barrel_RND_2"/>
    <property type="match status" value="1"/>
</dbReference>
<dbReference type="KEGG" id="vga:BSQ33_16490"/>
<feature type="domain" description="CusB-like beta-barrel" evidence="6">
    <location>
        <begin position="230"/>
        <end position="299"/>
    </location>
</feature>
<dbReference type="Gene3D" id="2.40.420.20">
    <property type="match status" value="1"/>
</dbReference>
<evidence type="ECO:0000256" key="1">
    <source>
        <dbReference type="ARBA" id="ARBA00004196"/>
    </source>
</evidence>
<dbReference type="GO" id="GO:1990281">
    <property type="term" value="C:efflux pump complex"/>
    <property type="evidence" value="ECO:0007669"/>
    <property type="project" value="TreeGrafter"/>
</dbReference>
<keyword evidence="3" id="KW-0813">Transport</keyword>
<evidence type="ECO:0000256" key="2">
    <source>
        <dbReference type="ARBA" id="ARBA00009477"/>
    </source>
</evidence>
<dbReference type="InterPro" id="IPR058624">
    <property type="entry name" value="MdtA-like_HH"/>
</dbReference>
<dbReference type="Pfam" id="PF25917">
    <property type="entry name" value="BSH_RND"/>
    <property type="match status" value="1"/>
</dbReference>
<dbReference type="EMBL" id="CP018836">
    <property type="protein sequence ID" value="ASA57375.1"/>
    <property type="molecule type" value="Genomic_DNA"/>
</dbReference>
<dbReference type="PANTHER" id="PTHR30469:SF38">
    <property type="entry name" value="HLYD FAMILY SECRETION PROTEIN"/>
    <property type="match status" value="1"/>
</dbReference>
<dbReference type="SUPFAM" id="SSF111369">
    <property type="entry name" value="HlyD-like secretion proteins"/>
    <property type="match status" value="1"/>
</dbReference>
<dbReference type="Gene3D" id="2.40.50.100">
    <property type="match status" value="1"/>
</dbReference>